<dbReference type="InterPro" id="IPR019606">
    <property type="entry name" value="GerMN"/>
</dbReference>
<comment type="caution">
    <text evidence="2">The sequence shown here is derived from an EMBL/GenBank/DDBJ whole genome shotgun (WGS) entry which is preliminary data.</text>
</comment>
<evidence type="ECO:0000259" key="1">
    <source>
        <dbReference type="SMART" id="SM00909"/>
    </source>
</evidence>
<dbReference type="Proteomes" id="UP000657177">
    <property type="component" value="Unassembled WGS sequence"/>
</dbReference>
<dbReference type="SMART" id="SM00909">
    <property type="entry name" value="Germane"/>
    <property type="match status" value="1"/>
</dbReference>
<accession>A0A8J6I009</accession>
<organism evidence="2 3">
    <name type="scientific">Capillibacterium thermochitinicola</name>
    <dbReference type="NCBI Taxonomy" id="2699427"/>
    <lineage>
        <taxon>Bacteria</taxon>
        <taxon>Bacillati</taxon>
        <taxon>Bacillota</taxon>
        <taxon>Capillibacterium</taxon>
    </lineage>
</organism>
<evidence type="ECO:0000313" key="3">
    <source>
        <dbReference type="Proteomes" id="UP000657177"/>
    </source>
</evidence>
<reference evidence="2" key="1">
    <citation type="submission" date="2020-06" db="EMBL/GenBank/DDBJ databases">
        <title>Novel chitinolytic bacterium.</title>
        <authorList>
            <person name="Ungkulpasvich U."/>
            <person name="Kosugi A."/>
            <person name="Uke A."/>
        </authorList>
    </citation>
    <scope>NUCLEOTIDE SEQUENCE</scope>
    <source>
        <strain evidence="2">UUS1-1</strain>
    </source>
</reference>
<keyword evidence="3" id="KW-1185">Reference proteome</keyword>
<sequence>MRKTGSLVGVLLVLALLFVLFISPGYLRRAANPPDSPQLPEEPAPTEREREVTLYFPNQEYIQTGRSDLPMLKTVTRKIKATDENLVVKVLAELRNPPTEEGLTTALQDKLKILSAWQDGRRAYVDFSSENLSGGSLQETLLVHQIVKTLTGLPGIEEVQFLVDGEKRESLMGHIATDEPLGAERL</sequence>
<dbReference type="EMBL" id="JAAKDE010000012">
    <property type="protein sequence ID" value="MBA2133080.1"/>
    <property type="molecule type" value="Genomic_DNA"/>
</dbReference>
<dbReference type="AlphaFoldDB" id="A0A8J6I009"/>
<gene>
    <name evidence="2" type="ORF">G5B42_05930</name>
</gene>
<feature type="domain" description="GerMN" evidence="1">
    <location>
        <begin position="87"/>
        <end position="172"/>
    </location>
</feature>
<name>A0A8J6I009_9FIRM</name>
<dbReference type="Pfam" id="PF10646">
    <property type="entry name" value="Germane"/>
    <property type="match status" value="1"/>
</dbReference>
<proteinExistence type="predicted"/>
<dbReference type="RefSeq" id="WP_181339537.1">
    <property type="nucleotide sequence ID" value="NZ_JAAKDE010000012.1"/>
</dbReference>
<evidence type="ECO:0000313" key="2">
    <source>
        <dbReference type="EMBL" id="MBA2133080.1"/>
    </source>
</evidence>
<protein>
    <submittedName>
        <fullName evidence="2">GerMN domain-containing protein</fullName>
    </submittedName>
</protein>